<protein>
    <submittedName>
        <fullName evidence="2">Uncharacterized protein</fullName>
    </submittedName>
</protein>
<evidence type="ECO:0000256" key="1">
    <source>
        <dbReference type="SAM" id="MobiDB-lite"/>
    </source>
</evidence>
<sequence>MQAPLPPRVVIELPAPCVERDAASELFVDALKQSTAPDAGWTMHVSVRRDRAMLRARGELADGNGAIVASRGFETRGESCAPLARAMGVWASLVLDQRDAETRAAAPKEAPKAAATPEPAPKEEPRPPAASTVPSETLTGPVWPHPQRSEEGPYPEEALFLRHAPSERTLELGVSTFLMNAGDSGALAGGSIFMIAELPGGVYVRPKLSYGRNFRPLQSVNEEGRSIGTARLDWCLRMPGFYLERRGLSVDVCGGAEGGFLNVSSSDTRPAHTMAYGAFGPGLGLRGEFANDFVAEVRVEGLMRIAEGLPIGGRAEMAITWRAR</sequence>
<reference evidence="2 3" key="1">
    <citation type="submission" date="2021-12" db="EMBL/GenBank/DDBJ databases">
        <title>Discovery of the Pendulisporaceae a myxobacterial family with distinct sporulation behavior and unique specialized metabolism.</title>
        <authorList>
            <person name="Garcia R."/>
            <person name="Popoff A."/>
            <person name="Bader C.D."/>
            <person name="Loehr J."/>
            <person name="Walesch S."/>
            <person name="Walt C."/>
            <person name="Boldt J."/>
            <person name="Bunk B."/>
            <person name="Haeckl F.J.F.P.J."/>
            <person name="Gunesch A.P."/>
            <person name="Birkelbach J."/>
            <person name="Nuebel U."/>
            <person name="Pietschmann T."/>
            <person name="Bach T."/>
            <person name="Mueller R."/>
        </authorList>
    </citation>
    <scope>NUCLEOTIDE SEQUENCE [LARGE SCALE GENOMIC DNA]</scope>
    <source>
        <strain evidence="2 3">MSr11954</strain>
    </source>
</reference>
<gene>
    <name evidence="2" type="ORF">LZC94_38910</name>
</gene>
<proteinExistence type="predicted"/>
<accession>A0ABZ2LS97</accession>
<feature type="compositionally biased region" description="Low complexity" evidence="1">
    <location>
        <begin position="103"/>
        <end position="117"/>
    </location>
</feature>
<keyword evidence="3" id="KW-1185">Reference proteome</keyword>
<name>A0ABZ2LS97_9BACT</name>
<dbReference type="Proteomes" id="UP001370348">
    <property type="component" value="Chromosome"/>
</dbReference>
<feature type="region of interest" description="Disordered" evidence="1">
    <location>
        <begin position="100"/>
        <end position="153"/>
    </location>
</feature>
<organism evidence="2 3">
    <name type="scientific">Pendulispora albinea</name>
    <dbReference type="NCBI Taxonomy" id="2741071"/>
    <lineage>
        <taxon>Bacteria</taxon>
        <taxon>Pseudomonadati</taxon>
        <taxon>Myxococcota</taxon>
        <taxon>Myxococcia</taxon>
        <taxon>Myxococcales</taxon>
        <taxon>Sorangiineae</taxon>
        <taxon>Pendulisporaceae</taxon>
        <taxon>Pendulispora</taxon>
    </lineage>
</organism>
<evidence type="ECO:0000313" key="3">
    <source>
        <dbReference type="Proteomes" id="UP001370348"/>
    </source>
</evidence>
<dbReference type="RefSeq" id="WP_394823408.1">
    <property type="nucleotide sequence ID" value="NZ_CP089984.1"/>
</dbReference>
<evidence type="ECO:0000313" key="2">
    <source>
        <dbReference type="EMBL" id="WXB13792.1"/>
    </source>
</evidence>
<dbReference type="EMBL" id="CP089984">
    <property type="protein sequence ID" value="WXB13792.1"/>
    <property type="molecule type" value="Genomic_DNA"/>
</dbReference>